<feature type="region of interest" description="Disordered" evidence="6">
    <location>
        <begin position="397"/>
        <end position="428"/>
    </location>
</feature>
<feature type="compositionally biased region" description="Low complexity" evidence="6">
    <location>
        <begin position="849"/>
        <end position="859"/>
    </location>
</feature>
<feature type="compositionally biased region" description="Low complexity" evidence="6">
    <location>
        <begin position="590"/>
        <end position="600"/>
    </location>
</feature>
<feature type="compositionally biased region" description="Basic residues" evidence="6">
    <location>
        <begin position="16"/>
        <end position="42"/>
    </location>
</feature>
<protein>
    <recommendedName>
        <fullName evidence="9">Ensconsin</fullName>
    </recommendedName>
</protein>
<feature type="compositionally biased region" description="Basic and acidic residues" evidence="6">
    <location>
        <begin position="826"/>
        <end position="848"/>
    </location>
</feature>
<evidence type="ECO:0000256" key="4">
    <source>
        <dbReference type="ARBA" id="ARBA00023054"/>
    </source>
</evidence>
<feature type="compositionally biased region" description="Polar residues" evidence="6">
    <location>
        <begin position="577"/>
        <end position="586"/>
    </location>
</feature>
<evidence type="ECO:0000256" key="1">
    <source>
        <dbReference type="ARBA" id="ARBA00004245"/>
    </source>
</evidence>
<dbReference type="GO" id="GO:0000226">
    <property type="term" value="P:microtubule cytoskeleton organization"/>
    <property type="evidence" value="ECO:0007669"/>
    <property type="project" value="InterPro"/>
</dbReference>
<feature type="compositionally biased region" description="Low complexity" evidence="6">
    <location>
        <begin position="1403"/>
        <end position="1416"/>
    </location>
</feature>
<evidence type="ECO:0008006" key="9">
    <source>
        <dbReference type="Google" id="ProtNLM"/>
    </source>
</evidence>
<feature type="region of interest" description="Disordered" evidence="6">
    <location>
        <begin position="924"/>
        <end position="969"/>
    </location>
</feature>
<feature type="compositionally biased region" description="Polar residues" evidence="6">
    <location>
        <begin position="641"/>
        <end position="651"/>
    </location>
</feature>
<sequence length="1519" mass="166545">MISVKRCTATNISASSHHHSHHHGNSNGSHHHHQNSHQHHQHQNGTVQVRSSSAGRASSNNNNNRLIRSRNSPYLLSNGYSSGGCPGGGPTPATAAPATTSLTNGSGSYSIITNGGSLYYSNNSLGGPKSLGSSSSGEGGPGTNRVTGSAPGDLFELDSLFLVPKCALTYDKAMSLRKDLAAYDFNIRILEDTPKGNVWISGNRDATAQKQSRPSSANKDARPHSMHLHTLHWFACVGEDYDSNGYGNDEDLQKEREERIKQIKERQNEERQRKLEELKAQALATQKFREQREEERRRRMEDLRRRENDRRSQVEERRRAIQEADNERRQYILQKNQERDQRMETKRRNERSSIQFAFGSSTPRMIDTTDSGMCSSFWANRRATSITNVAYTGAPLTRRSSERELTDGSSKKRATSASGLDRSTDDMRRMSSSMYEVFNWASTSECPTKKLTLSLAGSSINIDEPPSKAERAAAAAAAAAMRKDDSGDMSYQRTVNRRKTDLMPTIPSPRDSSRSSLGTHTPRTPGRAFSMTRLDQLAQPRRRNGEHISAIIERERRQAHELENLTRLSLSSSRSSPTADGGTSSKRMSRSMSQLASSSSKYRHPSQDSPHSAGRPARKSSFNSSLGESSSLMGAGRLDTSKSMSQLNTAGRVSRLTKTERLRQQVRDQLNGSASTTYSTTATGLRSGEITPNSLNTSRPGSAMSSSTTASGVVYRRSMPHSAGSQQRKPRPVSIAVTGVSAGPKEEKPPLPKSSAANNTSSTSLERKRSQSGASTPARPPTAPDSAAAKRHHTPVEKQRLGSGASSARGTPKASSTPLQSPGPEKANRTMHDALQKQKKQPAADDHSQQQLQQQPQPLVKEGSAISAKSSTEEKVEAVHQPQEKQEEVVVQSGDVTTVVETVEQQQQVVIESDTKVVEDVHVEEQKIEQPPQAMEVSSHEEKRDEMKESTVVGNKLEPNQAIDGSNGDLMTASMIAKRINTEEEAKAALAERRRLAREEAERQAELERQRIAAEEEAELQRQLEEEERLRKLEEETIRLAEEQRRLEEERLQQAIQEAQKREEEERQRREEEARQKVEREEAEKKAREEAERQRVEMAERLKKEEKEREERRKRVEAIMSRTRAKGSANNTPTKQSEENKDNAMSKSVIVTSSTASAMVDQTMSMTESMLGSIEQQQQQQQTTTTEAATPQIPPVLEEKTAESLAQSVQSLSLTAEEGDHQNQENNNSSNSSSNDSSLISNHHNNNAPSESTPAAAISNNAAEYERSVTEKENLLLGSFNNNLNSNATSNGGSDNGSSQQPSSLESSAATTNGKSAPAATTIAETTELIIEDAIMSGQTNGHKNGSIDNVFTQNTPAVDESSTAKFLAHFDTNNSQPLDFALSSAADDGVESSESAPNQLDSTTSTSTTTTTTTGTTVVGQLLDFSSFQSLPEEAPQQQQQTSTVPEDDDDPFNLNIDNNNSLIVDSSSNGTSTPFSNPVLFASSDANLISSSNFLNNNSTRLVATSDSQDNRDLSLL</sequence>
<dbReference type="InParanoid" id="A0A6I8TUT5"/>
<feature type="compositionally biased region" description="Polar residues" evidence="6">
    <location>
        <begin position="690"/>
        <end position="700"/>
    </location>
</feature>
<dbReference type="EnsemblMetazoa" id="AAEL019567-RM">
    <property type="protein sequence ID" value="AAEL019567-PM"/>
    <property type="gene ID" value="AAEL019567"/>
</dbReference>
<feature type="region of interest" description="Disordered" evidence="6">
    <location>
        <begin position="201"/>
        <end position="224"/>
    </location>
</feature>
<keyword evidence="4" id="KW-0175">Coiled coil</keyword>
<feature type="region of interest" description="Disordered" evidence="6">
    <location>
        <begin position="286"/>
        <end position="351"/>
    </location>
</feature>
<feature type="region of interest" description="Disordered" evidence="6">
    <location>
        <begin position="1"/>
        <end position="68"/>
    </location>
</feature>
<dbReference type="EnsemblMetazoa" id="AAEL019567-RV">
    <property type="protein sequence ID" value="AAEL019567-PV"/>
    <property type="gene ID" value="AAEL019567"/>
</dbReference>
<feature type="region of interest" description="Disordered" evidence="6">
    <location>
        <begin position="1169"/>
        <end position="1190"/>
    </location>
</feature>
<feature type="compositionally biased region" description="Low complexity" evidence="6">
    <location>
        <begin position="701"/>
        <end position="714"/>
    </location>
</feature>
<organism evidence="7 8">
    <name type="scientific">Aedes aegypti</name>
    <name type="common">Yellowfever mosquito</name>
    <name type="synonym">Culex aegypti</name>
    <dbReference type="NCBI Taxonomy" id="7159"/>
    <lineage>
        <taxon>Eukaryota</taxon>
        <taxon>Metazoa</taxon>
        <taxon>Ecdysozoa</taxon>
        <taxon>Arthropoda</taxon>
        <taxon>Hexapoda</taxon>
        <taxon>Insecta</taxon>
        <taxon>Pterygota</taxon>
        <taxon>Neoptera</taxon>
        <taxon>Endopterygota</taxon>
        <taxon>Diptera</taxon>
        <taxon>Nematocera</taxon>
        <taxon>Culicoidea</taxon>
        <taxon>Culicidae</taxon>
        <taxon>Culicinae</taxon>
        <taxon>Aedini</taxon>
        <taxon>Aedes</taxon>
        <taxon>Stegomyia</taxon>
    </lineage>
</organism>
<dbReference type="OrthoDB" id="6433611at2759"/>
<feature type="compositionally biased region" description="Polar residues" evidence="6">
    <location>
        <begin position="204"/>
        <end position="218"/>
    </location>
</feature>
<accession>A0A6I8TUT5</accession>
<feature type="compositionally biased region" description="Polar residues" evidence="6">
    <location>
        <begin position="1457"/>
        <end position="1471"/>
    </location>
</feature>
<feature type="compositionally biased region" description="Low complexity" evidence="6">
    <location>
        <begin position="1280"/>
        <end position="1308"/>
    </location>
</feature>
<dbReference type="EnsemblMetazoa" id="AAEL019567-RU">
    <property type="protein sequence ID" value="AAEL019567-PU"/>
    <property type="gene ID" value="AAEL019567"/>
</dbReference>
<feature type="compositionally biased region" description="Basic and acidic residues" evidence="6">
    <location>
        <begin position="287"/>
        <end position="351"/>
    </location>
</feature>
<feature type="region of interest" description="Disordered" evidence="6">
    <location>
        <begin position="129"/>
        <end position="148"/>
    </location>
</feature>
<feature type="compositionally biased region" description="Polar residues" evidence="6">
    <location>
        <begin position="804"/>
        <end position="820"/>
    </location>
</feature>
<dbReference type="Pfam" id="PF05672">
    <property type="entry name" value="MAP7"/>
    <property type="match status" value="1"/>
</dbReference>
<proteinExistence type="inferred from homology"/>
<feature type="compositionally biased region" description="Low complexity" evidence="6">
    <location>
        <begin position="50"/>
        <end position="68"/>
    </location>
</feature>
<feature type="region of interest" description="Disordered" evidence="6">
    <location>
        <begin position="1056"/>
        <end position="1146"/>
    </location>
</feature>
<dbReference type="GO" id="GO:0015630">
    <property type="term" value="C:microtubule cytoskeleton"/>
    <property type="evidence" value="ECO:0007669"/>
    <property type="project" value="InterPro"/>
</dbReference>
<feature type="region of interest" description="Disordered" evidence="6">
    <location>
        <begin position="563"/>
        <end position="890"/>
    </location>
</feature>
<feature type="compositionally biased region" description="Basic and acidic residues" evidence="6">
    <location>
        <begin position="1059"/>
        <end position="1117"/>
    </location>
</feature>
<evidence type="ECO:0000313" key="8">
    <source>
        <dbReference type="Proteomes" id="UP000008820"/>
    </source>
</evidence>
<keyword evidence="8" id="KW-1185">Reference proteome</keyword>
<feature type="region of interest" description="Disordered" evidence="6">
    <location>
        <begin position="1385"/>
        <end position="1416"/>
    </location>
</feature>
<keyword evidence="3" id="KW-0963">Cytoplasm</keyword>
<evidence type="ECO:0000313" key="7">
    <source>
        <dbReference type="EnsemblMetazoa" id="AAEL019567-PV"/>
    </source>
</evidence>
<feature type="region of interest" description="Disordered" evidence="6">
    <location>
        <begin position="1280"/>
        <end position="1320"/>
    </location>
</feature>
<evidence type="ECO:0000256" key="6">
    <source>
        <dbReference type="SAM" id="MobiDB-lite"/>
    </source>
</evidence>
<dbReference type="InterPro" id="IPR008604">
    <property type="entry name" value="MAP7_fam"/>
</dbReference>
<feature type="compositionally biased region" description="Polar residues" evidence="6">
    <location>
        <begin position="1393"/>
        <end position="1402"/>
    </location>
</feature>
<reference evidence="7" key="2">
    <citation type="submission" date="2020-05" db="UniProtKB">
        <authorList>
            <consortium name="EnsemblMetazoa"/>
        </authorList>
    </citation>
    <scope>IDENTIFICATION</scope>
    <source>
        <strain evidence="7">LVP_AGWG</strain>
    </source>
</reference>
<feature type="compositionally biased region" description="Basic and acidic residues" evidence="6">
    <location>
        <begin position="399"/>
        <end position="410"/>
    </location>
</feature>
<feature type="region of interest" description="Disordered" evidence="6">
    <location>
        <begin position="1431"/>
        <end position="1471"/>
    </location>
</feature>
<feature type="region of interest" description="Disordered" evidence="6">
    <location>
        <begin position="1216"/>
        <end position="1254"/>
    </location>
</feature>
<dbReference type="FunCoup" id="A0A6I8TUT5">
    <property type="interactions" value="6"/>
</dbReference>
<feature type="region of interest" description="Disordered" evidence="6">
    <location>
        <begin position="479"/>
        <end position="549"/>
    </location>
</feature>
<feature type="compositionally biased region" description="Low complexity" evidence="6">
    <location>
        <begin position="567"/>
        <end position="576"/>
    </location>
</feature>
<feature type="compositionally biased region" description="Basic and acidic residues" evidence="6">
    <location>
        <begin position="938"/>
        <end position="949"/>
    </location>
</feature>
<dbReference type="Proteomes" id="UP000008820">
    <property type="component" value="Chromosome 3"/>
</dbReference>
<keyword evidence="5" id="KW-0206">Cytoskeleton</keyword>
<reference evidence="7 8" key="1">
    <citation type="submission" date="2017-06" db="EMBL/GenBank/DDBJ databases">
        <title>Aedes aegypti genome working group (AGWG) sequencing and assembly.</title>
        <authorList>
            <consortium name="Aedes aegypti Genome Working Group (AGWG)"/>
            <person name="Matthews B.J."/>
        </authorList>
    </citation>
    <scope>NUCLEOTIDE SEQUENCE [LARGE SCALE GENOMIC DNA]</scope>
    <source>
        <strain evidence="7 8">LVP_AGWG</strain>
    </source>
</reference>
<name>A0A6I8TUT5_AEDAE</name>
<evidence type="ECO:0000256" key="5">
    <source>
        <dbReference type="ARBA" id="ARBA00023212"/>
    </source>
</evidence>
<dbReference type="InterPro" id="IPR051483">
    <property type="entry name" value="MAP7_domain-containing"/>
</dbReference>
<feature type="compositionally biased region" description="Low complexity" evidence="6">
    <location>
        <begin position="753"/>
        <end position="764"/>
    </location>
</feature>
<gene>
    <name evidence="7" type="primary">5568502</name>
</gene>
<feature type="compositionally biased region" description="Low complexity" evidence="6">
    <location>
        <begin position="673"/>
        <end position="683"/>
    </location>
</feature>
<dbReference type="PANTHER" id="PTHR15073:SF18">
    <property type="entry name" value="ENSCONSIN, ISOFORM F"/>
    <property type="match status" value="1"/>
</dbReference>
<feature type="compositionally biased region" description="Basic and acidic residues" evidence="6">
    <location>
        <begin position="871"/>
        <end position="888"/>
    </location>
</feature>
<dbReference type="PANTHER" id="PTHR15073">
    <property type="entry name" value="MICROTUBULE-ASSOCIATED PROTEIN"/>
    <property type="match status" value="1"/>
</dbReference>
<feature type="compositionally biased region" description="Basic and acidic residues" evidence="6">
    <location>
        <begin position="657"/>
        <end position="666"/>
    </location>
</feature>
<feature type="compositionally biased region" description="Polar residues" evidence="6">
    <location>
        <begin position="1431"/>
        <end position="1446"/>
    </location>
</feature>
<feature type="compositionally biased region" description="Low complexity" evidence="6">
    <location>
        <begin position="620"/>
        <end position="631"/>
    </location>
</feature>
<evidence type="ECO:0000256" key="2">
    <source>
        <dbReference type="ARBA" id="ARBA00007525"/>
    </source>
</evidence>
<feature type="compositionally biased region" description="Low complexity" evidence="6">
    <location>
        <begin position="1174"/>
        <end position="1190"/>
    </location>
</feature>
<comment type="similarity">
    <text evidence="2">Belongs to the MAP7 family.</text>
</comment>
<comment type="subcellular location">
    <subcellularLocation>
        <location evidence="1">Cytoplasm</location>
        <location evidence="1">Cytoskeleton</location>
    </subcellularLocation>
</comment>
<evidence type="ECO:0000256" key="3">
    <source>
        <dbReference type="ARBA" id="ARBA00022490"/>
    </source>
</evidence>
<feature type="compositionally biased region" description="Low complexity" evidence="6">
    <location>
        <begin position="1226"/>
        <end position="1247"/>
    </location>
</feature>